<evidence type="ECO:0000313" key="3">
    <source>
        <dbReference type="Proteomes" id="UP000323819"/>
    </source>
</evidence>
<keyword evidence="1" id="KW-0175">Coiled coil</keyword>
<evidence type="ECO:0000313" key="2">
    <source>
        <dbReference type="EMBL" id="TXX67382.1"/>
    </source>
</evidence>
<reference evidence="2 3" key="1">
    <citation type="submission" date="2019-06" db="EMBL/GenBank/DDBJ databases">
        <title>Vibrio cholerae phylogeny based on whole-genome sequencing reveals genetic diversity and population strucutre.</title>
        <authorList>
            <person name="Zhiqiu Y."/>
            <person name="Bin L."/>
            <person name="Lingyan J."/>
        </authorList>
    </citation>
    <scope>NUCLEOTIDE SEQUENCE [LARGE SCALE GENOMIC DNA]</scope>
    <source>
        <strain evidence="2 3">N2814</strain>
    </source>
</reference>
<feature type="coiled-coil region" evidence="1">
    <location>
        <begin position="27"/>
        <end position="55"/>
    </location>
</feature>
<accession>A0ABD7SRF1</accession>
<protein>
    <submittedName>
        <fullName evidence="2">Uncharacterized protein</fullName>
    </submittedName>
</protein>
<organism evidence="2 3">
    <name type="scientific">Vibrio cholerae</name>
    <dbReference type="NCBI Taxonomy" id="666"/>
    <lineage>
        <taxon>Bacteria</taxon>
        <taxon>Pseudomonadati</taxon>
        <taxon>Pseudomonadota</taxon>
        <taxon>Gammaproteobacteria</taxon>
        <taxon>Vibrionales</taxon>
        <taxon>Vibrionaceae</taxon>
        <taxon>Vibrio</taxon>
    </lineage>
</organism>
<proteinExistence type="predicted"/>
<evidence type="ECO:0000256" key="1">
    <source>
        <dbReference type="SAM" id="Coils"/>
    </source>
</evidence>
<dbReference type="EMBL" id="VSIJ01000005">
    <property type="protein sequence ID" value="TXX67382.1"/>
    <property type="molecule type" value="Genomic_DNA"/>
</dbReference>
<dbReference type="RefSeq" id="WP_050916480.1">
    <property type="nucleotide sequence ID" value="NZ_JAANNJ010000013.1"/>
</dbReference>
<sequence length="424" mass="48482">MGIGIELYRMLQSHKQVQARQDYDLWLANHKEQLLRERQENNRKVAEQIEAFNSNLKVRVKRLECLGELSGVANGMYACQRIENDSIIYLNYLRKAVSLGVECHQPFRHLLSVRSSYAIKTELVLAFYFFLHSRVNAKFQSLNVLLDLGSINVMAGWILNHMSYFVAAGMRATNTHLSLFDCLNEQQKAQLLAKNDREGLLLNRFCGNPHNKTVAYLCRMISSQVTTCGLHANYVSEESPLIRQLQVGHQVGVHVLCREHIQNDEKRLSNALSYFDNFSSISDIEPVFDSQPIWASVYCMLAIIEKESPEYLAWLSDLFADVSNHKQELSTKWSVENLFAINKIFGFFQDHSMMSELFVCITEAGMNGGYPFILLPQPTEVDTYKDPVHLKEADFPVLSQFISEAFRSSNFGGALGQVFQLENR</sequence>
<dbReference type="Proteomes" id="UP000323819">
    <property type="component" value="Unassembled WGS sequence"/>
</dbReference>
<dbReference type="AlphaFoldDB" id="A0ABD7SRF1"/>
<name>A0ABD7SRF1_VIBCL</name>
<comment type="caution">
    <text evidence="2">The sequence shown here is derived from an EMBL/GenBank/DDBJ whole genome shotgun (WGS) entry which is preliminary data.</text>
</comment>
<gene>
    <name evidence="2" type="ORF">FXF03_02045</name>
</gene>